<evidence type="ECO:0000313" key="2">
    <source>
        <dbReference type="Proteomes" id="UP001642487"/>
    </source>
</evidence>
<keyword evidence="2" id="KW-1185">Reference proteome</keyword>
<reference evidence="1 2" key="1">
    <citation type="submission" date="2024-03" db="EMBL/GenBank/DDBJ databases">
        <authorList>
            <person name="Gkanogiannis A."/>
            <person name="Becerra Lopez-Lavalle L."/>
        </authorList>
    </citation>
    <scope>NUCLEOTIDE SEQUENCE [LARGE SCALE GENOMIC DNA]</scope>
</reference>
<proteinExistence type="predicted"/>
<dbReference type="Proteomes" id="UP001642487">
    <property type="component" value="Chromosome 2"/>
</dbReference>
<name>A0ABP0Y6T8_9ROSI</name>
<protein>
    <submittedName>
        <fullName evidence="1">Uncharacterized protein</fullName>
    </submittedName>
</protein>
<organism evidence="1 2">
    <name type="scientific">Citrullus colocynthis</name>
    <name type="common">colocynth</name>
    <dbReference type="NCBI Taxonomy" id="252529"/>
    <lineage>
        <taxon>Eukaryota</taxon>
        <taxon>Viridiplantae</taxon>
        <taxon>Streptophyta</taxon>
        <taxon>Embryophyta</taxon>
        <taxon>Tracheophyta</taxon>
        <taxon>Spermatophyta</taxon>
        <taxon>Magnoliopsida</taxon>
        <taxon>eudicotyledons</taxon>
        <taxon>Gunneridae</taxon>
        <taxon>Pentapetalae</taxon>
        <taxon>rosids</taxon>
        <taxon>fabids</taxon>
        <taxon>Cucurbitales</taxon>
        <taxon>Cucurbitaceae</taxon>
        <taxon>Benincaseae</taxon>
        <taxon>Citrullus</taxon>
    </lineage>
</organism>
<feature type="non-terminal residue" evidence="1">
    <location>
        <position position="114"/>
    </location>
</feature>
<dbReference type="EMBL" id="OZ021736">
    <property type="protein sequence ID" value="CAK9315445.1"/>
    <property type="molecule type" value="Genomic_DNA"/>
</dbReference>
<sequence length="114" mass="13817">MSWMIPYVFLMVFARDDWKNLLRNCFFNLVQVVIDPGGWECMKIKLLFSYPMWPRDVTNKMEVLKMFVGIFARIAFELWKQVDEPRFQLKQHCREGINNAQRLLSHVWLHQLPQ</sequence>
<evidence type="ECO:0000313" key="1">
    <source>
        <dbReference type="EMBL" id="CAK9315445.1"/>
    </source>
</evidence>
<accession>A0ABP0Y6T8</accession>
<gene>
    <name evidence="1" type="ORF">CITCOLO1_LOCUS7241</name>
</gene>